<dbReference type="OrthoDB" id="10508555at2759"/>
<organism evidence="1 2">
    <name type="scientific">Chironomus riparius</name>
    <dbReference type="NCBI Taxonomy" id="315576"/>
    <lineage>
        <taxon>Eukaryota</taxon>
        <taxon>Metazoa</taxon>
        <taxon>Ecdysozoa</taxon>
        <taxon>Arthropoda</taxon>
        <taxon>Hexapoda</taxon>
        <taxon>Insecta</taxon>
        <taxon>Pterygota</taxon>
        <taxon>Neoptera</taxon>
        <taxon>Endopterygota</taxon>
        <taxon>Diptera</taxon>
        <taxon>Nematocera</taxon>
        <taxon>Chironomoidea</taxon>
        <taxon>Chironomidae</taxon>
        <taxon>Chironominae</taxon>
        <taxon>Chironomus</taxon>
    </lineage>
</organism>
<protein>
    <submittedName>
        <fullName evidence="1">Uncharacterized protein</fullName>
    </submittedName>
</protein>
<reference evidence="1" key="1">
    <citation type="submission" date="2022-01" db="EMBL/GenBank/DDBJ databases">
        <authorList>
            <person name="King R."/>
        </authorList>
    </citation>
    <scope>NUCLEOTIDE SEQUENCE</scope>
</reference>
<proteinExistence type="predicted"/>
<dbReference type="Proteomes" id="UP001153620">
    <property type="component" value="Chromosome 2"/>
</dbReference>
<dbReference type="AlphaFoldDB" id="A0A9N9WT16"/>
<reference evidence="1" key="2">
    <citation type="submission" date="2022-10" db="EMBL/GenBank/DDBJ databases">
        <authorList>
            <consortium name="ENA_rothamsted_submissions"/>
            <consortium name="culmorum"/>
            <person name="King R."/>
        </authorList>
    </citation>
    <scope>NUCLEOTIDE SEQUENCE</scope>
</reference>
<evidence type="ECO:0000313" key="2">
    <source>
        <dbReference type="Proteomes" id="UP001153620"/>
    </source>
</evidence>
<name>A0A9N9WT16_9DIPT</name>
<keyword evidence="2" id="KW-1185">Reference proteome</keyword>
<gene>
    <name evidence="1" type="ORF">CHIRRI_LOCUS7039</name>
</gene>
<dbReference type="EMBL" id="OU895878">
    <property type="protein sequence ID" value="CAG9804146.1"/>
    <property type="molecule type" value="Genomic_DNA"/>
</dbReference>
<sequence>MPMNTANNQESEGIWNSELRTAFNDFKKRRRSLPTPPEVEIAVNTPKKQKHYARRNVNGNKFIRNKINPVDINHTVMHEKNDFLPDTNMRNSTMSERFVSMDTSESGLDLTEVQCDEFDRNLASTLEMIKKKEDPHLILEKLVSQLSDNNKKTQESIHKMSNDYVSRCNYLNDQLVKLENSVIKKINYVIEKNDERVKALEITQKCSNENNIIWLSFTDPKEIDDLRVKTKSELIRDTKKIFSRMDIQLNSVNRVIIDVFINKVSIKTSNGYDNELIMGVKFISSGVVRDLKRLAFSYAREQFISKHYDAIRYIIRDNWSVDIWKLLRVCYDLTNFKLIQKAHVSDAGIMVYYNNSENPPDSNTTIKESHKTLIRTESDLDELRSSIKDVGLEMSAFQFYNSEYFKLNAMERNNYKQGFIKESSVLNNINSDTTATNSNNCGINVQAN</sequence>
<accession>A0A9N9WT16</accession>
<evidence type="ECO:0000313" key="1">
    <source>
        <dbReference type="EMBL" id="CAG9804146.1"/>
    </source>
</evidence>